<protein>
    <submittedName>
        <fullName evidence="1">Uncharacterized protein</fullName>
    </submittedName>
</protein>
<name>A0A2N1M6J7_9GLOM</name>
<dbReference type="VEuPathDB" id="FungiDB:RhiirA1_466603"/>
<reference evidence="1 2" key="1">
    <citation type="submission" date="2016-04" db="EMBL/GenBank/DDBJ databases">
        <title>Genome analyses suggest a sexual origin of heterokaryosis in a supposedly ancient asexual fungus.</title>
        <authorList>
            <person name="Ropars J."/>
            <person name="Sedzielewska K."/>
            <person name="Noel J."/>
            <person name="Charron P."/>
            <person name="Farinelli L."/>
            <person name="Marton T."/>
            <person name="Kruger M."/>
            <person name="Pelin A."/>
            <person name="Brachmann A."/>
            <person name="Corradi N."/>
        </authorList>
    </citation>
    <scope>NUCLEOTIDE SEQUENCE [LARGE SCALE GENOMIC DNA]</scope>
    <source>
        <strain evidence="1 2">C2</strain>
    </source>
</reference>
<evidence type="ECO:0000313" key="1">
    <source>
        <dbReference type="EMBL" id="PKK57238.1"/>
    </source>
</evidence>
<dbReference type="EMBL" id="LLXL01004599">
    <property type="protein sequence ID" value="PKK57238.1"/>
    <property type="molecule type" value="Genomic_DNA"/>
</dbReference>
<comment type="caution">
    <text evidence="1">The sequence shown here is derived from an EMBL/GenBank/DDBJ whole genome shotgun (WGS) entry which is preliminary data.</text>
</comment>
<dbReference type="Proteomes" id="UP000233469">
    <property type="component" value="Unassembled WGS sequence"/>
</dbReference>
<evidence type="ECO:0000313" key="2">
    <source>
        <dbReference type="Proteomes" id="UP000233469"/>
    </source>
</evidence>
<sequence length="119" mass="14231">MEKIKKDMPNEIERLSQDILKYHNGYKAVTRVFCHDYSNNPYIDVLYSIRNVHLRYKIIALGYYPQNIEYMQKSSRSIIQYQIPDAIRYEMKYILVNKVSDNLKLISKEGRAEYSQLSL</sequence>
<dbReference type="VEuPathDB" id="FungiDB:RhiirFUN_020205"/>
<reference evidence="1 2" key="2">
    <citation type="submission" date="2017-10" db="EMBL/GenBank/DDBJ databases">
        <title>Extensive intraspecific genome diversity in a model arbuscular mycorrhizal fungus.</title>
        <authorList>
            <person name="Chen E.C.H."/>
            <person name="Morin E."/>
            <person name="Baudet D."/>
            <person name="Noel J."/>
            <person name="Ndikumana S."/>
            <person name="Charron P."/>
            <person name="St-Onge C."/>
            <person name="Giorgi J."/>
            <person name="Grigoriev I.V."/>
            <person name="Roux C."/>
            <person name="Martin F.M."/>
            <person name="Corradi N."/>
        </authorList>
    </citation>
    <scope>NUCLEOTIDE SEQUENCE [LARGE SCALE GENOMIC DNA]</scope>
    <source>
        <strain evidence="1 2">C2</strain>
    </source>
</reference>
<proteinExistence type="predicted"/>
<organism evidence="1 2">
    <name type="scientific">Rhizophagus irregularis</name>
    <dbReference type="NCBI Taxonomy" id="588596"/>
    <lineage>
        <taxon>Eukaryota</taxon>
        <taxon>Fungi</taxon>
        <taxon>Fungi incertae sedis</taxon>
        <taxon>Mucoromycota</taxon>
        <taxon>Glomeromycotina</taxon>
        <taxon>Glomeromycetes</taxon>
        <taxon>Glomerales</taxon>
        <taxon>Glomeraceae</taxon>
        <taxon>Rhizophagus</taxon>
    </lineage>
</organism>
<accession>A0A2N1M6J7</accession>
<gene>
    <name evidence="1" type="ORF">RhiirC2_798412</name>
</gene>
<dbReference type="AlphaFoldDB" id="A0A2N1M6J7"/>